<dbReference type="EMBL" id="CAJOBH010230601">
    <property type="protein sequence ID" value="CAF5070052.1"/>
    <property type="molecule type" value="Genomic_DNA"/>
</dbReference>
<feature type="transmembrane region" description="Helical" evidence="6">
    <location>
        <begin position="101"/>
        <end position="121"/>
    </location>
</feature>
<dbReference type="GO" id="GO:0005385">
    <property type="term" value="F:zinc ion transmembrane transporter activity"/>
    <property type="evidence" value="ECO:0007669"/>
    <property type="project" value="TreeGrafter"/>
</dbReference>
<name>A0A8S3ECK9_9BILA</name>
<evidence type="ECO:0000313" key="8">
    <source>
        <dbReference type="Proteomes" id="UP000681967"/>
    </source>
</evidence>
<dbReference type="PANTHER" id="PTHR12191">
    <property type="entry name" value="SOLUTE CARRIER FAMILY 39"/>
    <property type="match status" value="1"/>
</dbReference>
<protein>
    <submittedName>
        <fullName evidence="7">Uncharacterized protein</fullName>
    </submittedName>
</protein>
<dbReference type="GO" id="GO:0030003">
    <property type="term" value="P:intracellular monoatomic cation homeostasis"/>
    <property type="evidence" value="ECO:0007669"/>
    <property type="project" value="TreeGrafter"/>
</dbReference>
<dbReference type="GO" id="GO:0071578">
    <property type="term" value="P:zinc ion import across plasma membrane"/>
    <property type="evidence" value="ECO:0007669"/>
    <property type="project" value="TreeGrafter"/>
</dbReference>
<gene>
    <name evidence="7" type="ORF">BYL167_LOCUS60467</name>
</gene>
<dbReference type="InterPro" id="IPR003689">
    <property type="entry name" value="ZIP"/>
</dbReference>
<evidence type="ECO:0000256" key="2">
    <source>
        <dbReference type="ARBA" id="ARBA00006939"/>
    </source>
</evidence>
<dbReference type="GO" id="GO:0005886">
    <property type="term" value="C:plasma membrane"/>
    <property type="evidence" value="ECO:0007669"/>
    <property type="project" value="TreeGrafter"/>
</dbReference>
<dbReference type="Pfam" id="PF02535">
    <property type="entry name" value="Zip"/>
    <property type="match status" value="1"/>
</dbReference>
<dbReference type="PANTHER" id="PTHR12191:SF37">
    <property type="entry name" value="ZINC TRANSPORTER FOI"/>
    <property type="match status" value="1"/>
</dbReference>
<dbReference type="Proteomes" id="UP000681967">
    <property type="component" value="Unassembled WGS sequence"/>
</dbReference>
<sequence length="226" mass="25019">MFVDYFQCFKSSDDLLNALKIIASNITGILTRSDVDELSPALVDAKVNIGCAKSGGRVTWKMAIILDVLIGLFTVTFINCSALCGAIILPFRNKPTFKWILSGFIGLAVGTLTGSGIFHLIPMAFNTPDRDPQHTYLDKALITMIIIYIFYMRDQLLRIFLNVETIICTHTHGDDDNVLTESNGHVNSIPSKFANSKDASITAATKHKIDIFHECDSAHDKNCLFE</sequence>
<keyword evidence="3 6" id="KW-0812">Transmembrane</keyword>
<evidence type="ECO:0000256" key="6">
    <source>
        <dbReference type="SAM" id="Phobius"/>
    </source>
</evidence>
<feature type="transmembrane region" description="Helical" evidence="6">
    <location>
        <begin position="63"/>
        <end position="89"/>
    </location>
</feature>
<dbReference type="InterPro" id="IPR050799">
    <property type="entry name" value="ZIP_Transporter"/>
</dbReference>
<organism evidence="7 8">
    <name type="scientific">Rotaria magnacalcarata</name>
    <dbReference type="NCBI Taxonomy" id="392030"/>
    <lineage>
        <taxon>Eukaryota</taxon>
        <taxon>Metazoa</taxon>
        <taxon>Spiralia</taxon>
        <taxon>Gnathifera</taxon>
        <taxon>Rotifera</taxon>
        <taxon>Eurotatoria</taxon>
        <taxon>Bdelloidea</taxon>
        <taxon>Philodinida</taxon>
        <taxon>Philodinidae</taxon>
        <taxon>Rotaria</taxon>
    </lineage>
</organism>
<feature type="transmembrane region" description="Helical" evidence="6">
    <location>
        <begin position="133"/>
        <end position="151"/>
    </location>
</feature>
<comment type="subcellular location">
    <subcellularLocation>
        <location evidence="1">Membrane</location>
        <topology evidence="1">Multi-pass membrane protein</topology>
    </subcellularLocation>
</comment>
<evidence type="ECO:0000256" key="3">
    <source>
        <dbReference type="ARBA" id="ARBA00022692"/>
    </source>
</evidence>
<evidence type="ECO:0000313" key="7">
    <source>
        <dbReference type="EMBL" id="CAF5070052.1"/>
    </source>
</evidence>
<dbReference type="AlphaFoldDB" id="A0A8S3ECK9"/>
<evidence type="ECO:0000256" key="4">
    <source>
        <dbReference type="ARBA" id="ARBA00022989"/>
    </source>
</evidence>
<keyword evidence="4 6" id="KW-1133">Transmembrane helix</keyword>
<comment type="similarity">
    <text evidence="2">Belongs to the ZIP transporter (TC 2.A.5) family.</text>
</comment>
<dbReference type="GO" id="GO:0140410">
    <property type="term" value="F:monoatomic cation:bicarbonate symporter activity"/>
    <property type="evidence" value="ECO:0007669"/>
    <property type="project" value="TreeGrafter"/>
</dbReference>
<evidence type="ECO:0000256" key="5">
    <source>
        <dbReference type="ARBA" id="ARBA00023136"/>
    </source>
</evidence>
<keyword evidence="5 6" id="KW-0472">Membrane</keyword>
<comment type="caution">
    <text evidence="7">The sequence shown here is derived from an EMBL/GenBank/DDBJ whole genome shotgun (WGS) entry which is preliminary data.</text>
</comment>
<accession>A0A8S3ECK9</accession>
<proteinExistence type="inferred from homology"/>
<evidence type="ECO:0000256" key="1">
    <source>
        <dbReference type="ARBA" id="ARBA00004141"/>
    </source>
</evidence>
<reference evidence="7" key="1">
    <citation type="submission" date="2021-02" db="EMBL/GenBank/DDBJ databases">
        <authorList>
            <person name="Nowell W R."/>
        </authorList>
    </citation>
    <scope>NUCLEOTIDE SEQUENCE</scope>
</reference>